<dbReference type="Proteomes" id="UP001315686">
    <property type="component" value="Unassembled WGS sequence"/>
</dbReference>
<comment type="caution">
    <text evidence="2">The sequence shown here is derived from an EMBL/GenBank/DDBJ whole genome shotgun (WGS) entry which is preliminary data.</text>
</comment>
<dbReference type="AlphaFoldDB" id="A0AAP2CQR5"/>
<dbReference type="EMBL" id="JADQAZ010000002">
    <property type="protein sequence ID" value="MBT0958170.1"/>
    <property type="molecule type" value="Genomic_DNA"/>
</dbReference>
<evidence type="ECO:0000259" key="1">
    <source>
        <dbReference type="Pfam" id="PF13403"/>
    </source>
</evidence>
<organism evidence="2 3">
    <name type="scientific">Harenicola maris</name>
    <dbReference type="NCBI Taxonomy" id="2841044"/>
    <lineage>
        <taxon>Bacteria</taxon>
        <taxon>Pseudomonadati</taxon>
        <taxon>Pseudomonadota</taxon>
        <taxon>Alphaproteobacteria</taxon>
        <taxon>Rhodobacterales</taxon>
        <taxon>Paracoccaceae</taxon>
        <taxon>Harenicola</taxon>
    </lineage>
</organism>
<name>A0AAP2CQR5_9RHOB</name>
<keyword evidence="3" id="KW-1185">Reference proteome</keyword>
<protein>
    <submittedName>
        <fullName evidence="2">Hint domain-containing protein</fullName>
    </submittedName>
</protein>
<reference evidence="2 3" key="1">
    <citation type="journal article" date="2021" name="Arch. Microbiol.">
        <title>Harenicola maris gen. nov., sp. nov. isolated from the Sea of Japan shallow sediments.</title>
        <authorList>
            <person name="Romanenko L.A."/>
            <person name="Kurilenko V.V."/>
            <person name="Chernysheva N.Y."/>
            <person name="Tekutyeva L.A."/>
            <person name="Velansky P.V."/>
            <person name="Svetashev V.I."/>
            <person name="Isaeva M.P."/>
        </authorList>
    </citation>
    <scope>NUCLEOTIDE SEQUENCE [LARGE SCALE GENOMIC DNA]</scope>
    <source>
        <strain evidence="2 3">KMM 3653</strain>
    </source>
</reference>
<dbReference type="SUPFAM" id="SSF51294">
    <property type="entry name" value="Hedgehog/intein (Hint) domain"/>
    <property type="match status" value="1"/>
</dbReference>
<dbReference type="InterPro" id="IPR028992">
    <property type="entry name" value="Hedgehog/Intein_dom"/>
</dbReference>
<evidence type="ECO:0000313" key="2">
    <source>
        <dbReference type="EMBL" id="MBT0958170.1"/>
    </source>
</evidence>
<feature type="domain" description="Hedgehog/Intein (Hint)" evidence="1">
    <location>
        <begin position="37"/>
        <end position="190"/>
    </location>
</feature>
<evidence type="ECO:0000313" key="3">
    <source>
        <dbReference type="Proteomes" id="UP001315686"/>
    </source>
</evidence>
<dbReference type="RefSeq" id="WP_327794385.1">
    <property type="nucleotide sequence ID" value="NZ_JADQAZ010000002.1"/>
</dbReference>
<accession>A0AAP2CQR5</accession>
<dbReference type="InterPro" id="IPR036844">
    <property type="entry name" value="Hint_dom_sf"/>
</dbReference>
<gene>
    <name evidence="2" type="ORF">IV417_12295</name>
</gene>
<dbReference type="Pfam" id="PF13403">
    <property type="entry name" value="Hint_2"/>
    <property type="match status" value="1"/>
</dbReference>
<sequence length="236" mass="25919">MPLTRTYEVQYLTSNDDVNQFRRVAPATPVFEEAFSAFARGALISTASGLRAVEDLMPGDLVETSDAGPQPLLWVGSMTLYPDMTSRVGAGAGQREPDQMFRITADAFGYDRPAPDLMLGPRARLLYRHSGCRSILNAEAGFAPLRAFCDGTSVIGISPVSPQQVYHLAFARQHCVSANGLEVESFHPGDQPEAMMARDMQRLFLDLFPHLEGFEGFGPMLFPRLTAFELESLRAA</sequence>
<proteinExistence type="predicted"/>